<evidence type="ECO:0000313" key="11">
    <source>
        <dbReference type="EMBL" id="COX35919.1"/>
    </source>
</evidence>
<dbReference type="EMBL" id="CNFT01000565">
    <property type="protein sequence ID" value="CKR93209.1"/>
    <property type="molecule type" value="Genomic_DNA"/>
</dbReference>
<dbReference type="Proteomes" id="UP000046947">
    <property type="component" value="Unassembled WGS sequence"/>
</dbReference>
<feature type="region of interest" description="Disordered" evidence="1">
    <location>
        <begin position="15"/>
        <end position="37"/>
    </location>
</feature>
<evidence type="ECO:0000313" key="19">
    <source>
        <dbReference type="Proteomes" id="UP000048948"/>
    </source>
</evidence>
<evidence type="ECO:0000313" key="15">
    <source>
        <dbReference type="Proteomes" id="UP000046680"/>
    </source>
</evidence>
<protein>
    <submittedName>
        <fullName evidence="5">Uncharacterized protein</fullName>
    </submittedName>
</protein>
<evidence type="ECO:0000313" key="10">
    <source>
        <dbReference type="EMBL" id="COX12919.1"/>
    </source>
</evidence>
<feature type="compositionally biased region" description="Low complexity" evidence="1">
    <location>
        <begin position="23"/>
        <end position="37"/>
    </location>
</feature>
<dbReference type="Proteomes" id="UP000050164">
    <property type="component" value="Unassembled WGS sequence"/>
</dbReference>
<evidence type="ECO:0000313" key="17">
    <source>
        <dbReference type="Proteomes" id="UP000048289"/>
    </source>
</evidence>
<dbReference type="EMBL" id="CFOE01000201">
    <property type="protein sequence ID" value="CFE39428.1"/>
    <property type="molecule type" value="Genomic_DNA"/>
</dbReference>
<dbReference type="AlphaFoldDB" id="A0A655A140"/>
<evidence type="ECO:0000313" key="8">
    <source>
        <dbReference type="EMBL" id="CNU80626.1"/>
    </source>
</evidence>
<dbReference type="EMBL" id="CSAJ01000634">
    <property type="protein sequence ID" value="COW99303.1"/>
    <property type="molecule type" value="Genomic_DNA"/>
</dbReference>
<evidence type="ECO:0000313" key="21">
    <source>
        <dbReference type="Proteomes" id="UP000050164"/>
    </source>
</evidence>
<organism evidence="5 21">
    <name type="scientific">Mycobacterium tuberculosis</name>
    <dbReference type="NCBI Taxonomy" id="1773"/>
    <lineage>
        <taxon>Bacteria</taxon>
        <taxon>Bacillati</taxon>
        <taxon>Actinomycetota</taxon>
        <taxon>Actinomycetes</taxon>
        <taxon>Mycobacteriales</taxon>
        <taxon>Mycobacteriaceae</taxon>
        <taxon>Mycobacterium</taxon>
        <taxon>Mycobacterium tuberculosis complex</taxon>
    </lineage>
</organism>
<evidence type="ECO:0000256" key="1">
    <source>
        <dbReference type="SAM" id="MobiDB-lite"/>
    </source>
</evidence>
<dbReference type="Proteomes" id="UP000048289">
    <property type="component" value="Unassembled WGS sequence"/>
</dbReference>
<dbReference type="Proteomes" id="UP000049023">
    <property type="component" value="Unassembled WGS sequence"/>
</dbReference>
<evidence type="ECO:0000313" key="20">
    <source>
        <dbReference type="Proteomes" id="UP000049023"/>
    </source>
</evidence>
<dbReference type="Proteomes" id="UP000048600">
    <property type="component" value="Unassembled WGS sequence"/>
</dbReference>
<dbReference type="EMBL" id="CQQC01000309">
    <property type="protein sequence ID" value="CNU80626.1"/>
    <property type="molecule type" value="Genomic_DNA"/>
</dbReference>
<evidence type="ECO:0000313" key="4">
    <source>
        <dbReference type="EMBL" id="CFR72440.1"/>
    </source>
</evidence>
<evidence type="ECO:0000313" key="16">
    <source>
        <dbReference type="Proteomes" id="UP000046947"/>
    </source>
</evidence>
<dbReference type="EMBL" id="CSBK01000404">
    <property type="protein sequence ID" value="COX35919.1"/>
    <property type="molecule type" value="Genomic_DNA"/>
</dbReference>
<evidence type="ECO:0000313" key="5">
    <source>
        <dbReference type="EMBL" id="CKR93209.1"/>
    </source>
</evidence>
<dbReference type="Proteomes" id="UP000046680">
    <property type="component" value="Unassembled WGS sequence"/>
</dbReference>
<evidence type="ECO:0000313" key="3">
    <source>
        <dbReference type="EMBL" id="CFE53833.1"/>
    </source>
</evidence>
<name>A0A655A140_MYCTX</name>
<evidence type="ECO:0000313" key="7">
    <source>
        <dbReference type="EMBL" id="CKS94133.1"/>
    </source>
</evidence>
<evidence type="ECO:0000313" key="6">
    <source>
        <dbReference type="EMBL" id="CKS16936.1"/>
    </source>
</evidence>
<proteinExistence type="predicted"/>
<dbReference type="EMBL" id="CGCX01000308">
    <property type="protein sequence ID" value="CFR72440.1"/>
    <property type="molecule type" value="Genomic_DNA"/>
</dbReference>
<dbReference type="Proteomes" id="UP000039217">
    <property type="component" value="Unassembled WGS sequence"/>
</dbReference>
<dbReference type="Proteomes" id="UP000044938">
    <property type="component" value="Unassembled WGS sequence"/>
</dbReference>
<evidence type="ECO:0000313" key="9">
    <source>
        <dbReference type="EMBL" id="COW99303.1"/>
    </source>
</evidence>
<reference evidence="11" key="1">
    <citation type="submission" date="2015-03" db="EMBL/GenBank/DDBJ databases">
        <authorList>
            <consortium name="Pathogen Informatics"/>
            <person name="Murphy D."/>
        </authorList>
    </citation>
    <scope>NUCLEOTIDE SEQUENCE</scope>
    <source>
        <strain evidence="11">N09902308</strain>
    </source>
</reference>
<evidence type="ECO:0000313" key="2">
    <source>
        <dbReference type="EMBL" id="CFE39428.1"/>
    </source>
</evidence>
<gene>
    <name evidence="4" type="ORF">ERS007657_01101</name>
    <name evidence="8" type="ORF">ERS007661_01201</name>
    <name evidence="2" type="ORF">ERS007681_01808</name>
    <name evidence="3" type="ORF">ERS007688_02288</name>
    <name evidence="9" type="ORF">ERS007720_03701</name>
    <name evidence="11" type="ORF">ERS007739_01152</name>
    <name evidence="10" type="ORF">ERS007741_03860</name>
    <name evidence="7" type="ORF">ERS027646_02712</name>
    <name evidence="5" type="ORF">ERS027659_02404</name>
    <name evidence="6" type="ORF">ERS027661_02688</name>
</gene>
<dbReference type="Proteomes" id="UP000039021">
    <property type="component" value="Unassembled WGS sequence"/>
</dbReference>
<dbReference type="EMBL" id="CNGE01000538">
    <property type="protein sequence ID" value="CKS94133.1"/>
    <property type="molecule type" value="Genomic_DNA"/>
</dbReference>
<dbReference type="EMBL" id="CFOH01000368">
    <property type="protein sequence ID" value="CFE53833.1"/>
    <property type="molecule type" value="Genomic_DNA"/>
</dbReference>
<dbReference type="Proteomes" id="UP000048948">
    <property type="component" value="Unassembled WGS sequence"/>
</dbReference>
<evidence type="ECO:0000313" key="18">
    <source>
        <dbReference type="Proteomes" id="UP000048600"/>
    </source>
</evidence>
<evidence type="ECO:0000313" key="13">
    <source>
        <dbReference type="Proteomes" id="UP000039217"/>
    </source>
</evidence>
<dbReference type="EMBL" id="CNFU01000601">
    <property type="protein sequence ID" value="CKS16936.1"/>
    <property type="molecule type" value="Genomic_DNA"/>
</dbReference>
<evidence type="ECO:0000313" key="12">
    <source>
        <dbReference type="Proteomes" id="UP000039021"/>
    </source>
</evidence>
<sequence>MYSRAVCPRLRASLPSLPGTVMTRLSPSTTTSDPDTPSPLTRALMICCACASASRLGAEPSGVRAVSVTLVPPCRSMPSLGAVCLSPVKNTSK</sequence>
<evidence type="ECO:0000313" key="14">
    <source>
        <dbReference type="Proteomes" id="UP000044938"/>
    </source>
</evidence>
<accession>A0A655A140</accession>
<reference evidence="12 13" key="2">
    <citation type="submission" date="2015-03" db="EMBL/GenBank/DDBJ databases">
        <authorList>
            <consortium name="Pathogen Informatics"/>
        </authorList>
    </citation>
    <scope>NUCLEOTIDE SEQUENCE [LARGE SCALE GENOMIC DNA]</scope>
    <source>
        <strain evidence="7 19">Bir 172</strain>
        <strain evidence="5 21">Bir 185</strain>
        <strain evidence="6 20">Bir 187</strain>
        <strain evidence="4 15">C09601061</strain>
        <strain evidence="8 13">D00501624</strain>
        <strain evidence="2 17">G09901357</strain>
        <strain evidence="3 16">H09601792</strain>
        <strain evidence="9 14">M09401471</strain>
        <strain evidence="12">N09902308</strain>
        <strain evidence="10 18">P00601463</strain>
    </source>
</reference>
<dbReference type="EMBL" id="CHKL01000653">
    <property type="protein sequence ID" value="COX12919.1"/>
    <property type="molecule type" value="Genomic_DNA"/>
</dbReference>